<gene>
    <name evidence="2" type="ORF">EV356DRAFT_529998</name>
</gene>
<protein>
    <submittedName>
        <fullName evidence="2">Uncharacterized protein</fullName>
    </submittedName>
</protein>
<feature type="compositionally biased region" description="Acidic residues" evidence="1">
    <location>
        <begin position="124"/>
        <end position="137"/>
    </location>
</feature>
<organism evidence="2 3">
    <name type="scientific">Viridothelium virens</name>
    <name type="common">Speckled blister lichen</name>
    <name type="synonym">Trypethelium virens</name>
    <dbReference type="NCBI Taxonomy" id="1048519"/>
    <lineage>
        <taxon>Eukaryota</taxon>
        <taxon>Fungi</taxon>
        <taxon>Dikarya</taxon>
        <taxon>Ascomycota</taxon>
        <taxon>Pezizomycotina</taxon>
        <taxon>Dothideomycetes</taxon>
        <taxon>Dothideomycetes incertae sedis</taxon>
        <taxon>Trypetheliales</taxon>
        <taxon>Trypetheliaceae</taxon>
        <taxon>Viridothelium</taxon>
    </lineage>
</organism>
<sequence length="249" mass="28222">MASSGRDYCRHGRHRARSCARCQFEHSLTEIRTTGSSSSQAAVAYITHMQESFGSEQAWQASILTDMRSRGENPYTGRPAEGPTPSRTSNTLTQRQDLQRSQCVRQTRASGGWSFHDSVRPQEDQDQEEVNESESDEATTPSVVNYGGVVSRGTSRRSAGVGSSSSRLVLGPSRRPHPMTSNTVLFRWETEPTLNPDRQRLDERWSHPQPPYPWSVHNRHESRENTLGHEFLDTEFLRDVEGETYRGRQ</sequence>
<evidence type="ECO:0000313" key="3">
    <source>
        <dbReference type="Proteomes" id="UP000800092"/>
    </source>
</evidence>
<proteinExistence type="predicted"/>
<feature type="compositionally biased region" description="Low complexity" evidence="1">
    <location>
        <begin position="147"/>
        <end position="173"/>
    </location>
</feature>
<reference evidence="2" key="1">
    <citation type="journal article" date="2020" name="Stud. Mycol.">
        <title>101 Dothideomycetes genomes: a test case for predicting lifestyles and emergence of pathogens.</title>
        <authorList>
            <person name="Haridas S."/>
            <person name="Albert R."/>
            <person name="Binder M."/>
            <person name="Bloem J."/>
            <person name="Labutti K."/>
            <person name="Salamov A."/>
            <person name="Andreopoulos B."/>
            <person name="Baker S."/>
            <person name="Barry K."/>
            <person name="Bills G."/>
            <person name="Bluhm B."/>
            <person name="Cannon C."/>
            <person name="Castanera R."/>
            <person name="Culley D."/>
            <person name="Daum C."/>
            <person name="Ezra D."/>
            <person name="Gonzalez J."/>
            <person name="Henrissat B."/>
            <person name="Kuo A."/>
            <person name="Liang C."/>
            <person name="Lipzen A."/>
            <person name="Lutzoni F."/>
            <person name="Magnuson J."/>
            <person name="Mondo S."/>
            <person name="Nolan M."/>
            <person name="Ohm R."/>
            <person name="Pangilinan J."/>
            <person name="Park H.-J."/>
            <person name="Ramirez L."/>
            <person name="Alfaro M."/>
            <person name="Sun H."/>
            <person name="Tritt A."/>
            <person name="Yoshinaga Y."/>
            <person name="Zwiers L.-H."/>
            <person name="Turgeon B."/>
            <person name="Goodwin S."/>
            <person name="Spatafora J."/>
            <person name="Crous P."/>
            <person name="Grigoriev I."/>
        </authorList>
    </citation>
    <scope>NUCLEOTIDE SEQUENCE</scope>
    <source>
        <strain evidence="2">Tuck. ex Michener</strain>
    </source>
</reference>
<feature type="compositionally biased region" description="Polar residues" evidence="1">
    <location>
        <begin position="85"/>
        <end position="109"/>
    </location>
</feature>
<keyword evidence="3" id="KW-1185">Reference proteome</keyword>
<dbReference type="AlphaFoldDB" id="A0A6A6HHR4"/>
<dbReference type="EMBL" id="ML991779">
    <property type="protein sequence ID" value="KAF2237675.1"/>
    <property type="molecule type" value="Genomic_DNA"/>
</dbReference>
<feature type="region of interest" description="Disordered" evidence="1">
    <location>
        <begin position="199"/>
        <end position="218"/>
    </location>
</feature>
<dbReference type="Proteomes" id="UP000800092">
    <property type="component" value="Unassembled WGS sequence"/>
</dbReference>
<evidence type="ECO:0000256" key="1">
    <source>
        <dbReference type="SAM" id="MobiDB-lite"/>
    </source>
</evidence>
<evidence type="ECO:0000313" key="2">
    <source>
        <dbReference type="EMBL" id="KAF2237675.1"/>
    </source>
</evidence>
<name>A0A6A6HHR4_VIRVR</name>
<accession>A0A6A6HHR4</accession>
<feature type="region of interest" description="Disordered" evidence="1">
    <location>
        <begin position="69"/>
        <end position="180"/>
    </location>
</feature>